<keyword evidence="2" id="KW-0812">Transmembrane</keyword>
<feature type="compositionally biased region" description="Low complexity" evidence="1">
    <location>
        <begin position="296"/>
        <end position="316"/>
    </location>
</feature>
<keyword evidence="2" id="KW-0472">Membrane</keyword>
<dbReference type="Gene3D" id="2.60.40.10">
    <property type="entry name" value="Immunoglobulins"/>
    <property type="match status" value="1"/>
</dbReference>
<reference evidence="4" key="1">
    <citation type="submission" date="2017-09" db="EMBL/GenBank/DDBJ databases">
        <title>Depth-based differentiation of microbial function through sediment-hosted aquifers and enrichment of novel symbionts in the deep terrestrial subsurface.</title>
        <authorList>
            <person name="Probst A.J."/>
            <person name="Ladd B."/>
            <person name="Jarett J.K."/>
            <person name="Geller-Mcgrath D.E."/>
            <person name="Sieber C.M.K."/>
            <person name="Emerson J.B."/>
            <person name="Anantharaman K."/>
            <person name="Thomas B.C."/>
            <person name="Malmstrom R."/>
            <person name="Stieglmeier M."/>
            <person name="Klingl A."/>
            <person name="Woyke T."/>
            <person name="Ryan C.M."/>
            <person name="Banfield J.F."/>
        </authorList>
    </citation>
    <scope>NUCLEOTIDE SEQUENCE [LARGE SCALE GENOMIC DNA]</scope>
</reference>
<proteinExistence type="predicted"/>
<evidence type="ECO:0000313" key="3">
    <source>
        <dbReference type="EMBL" id="PIR89441.1"/>
    </source>
</evidence>
<organism evidence="3 4">
    <name type="scientific">Candidatus Harrisonbacteria bacterium CG10_big_fil_rev_8_21_14_0_10_40_38</name>
    <dbReference type="NCBI Taxonomy" id="1974583"/>
    <lineage>
        <taxon>Bacteria</taxon>
        <taxon>Candidatus Harrisoniibacteriota</taxon>
    </lineage>
</organism>
<gene>
    <name evidence="3" type="ORF">COU07_00885</name>
</gene>
<dbReference type="EMBL" id="PFAZ01000001">
    <property type="protein sequence ID" value="PIR89441.1"/>
    <property type="molecule type" value="Genomic_DNA"/>
</dbReference>
<accession>A0A2H0USS6</accession>
<evidence type="ECO:0000313" key="4">
    <source>
        <dbReference type="Proteomes" id="UP000231157"/>
    </source>
</evidence>
<keyword evidence="2" id="KW-1133">Transmembrane helix</keyword>
<comment type="caution">
    <text evidence="3">The sequence shown here is derived from an EMBL/GenBank/DDBJ whole genome shotgun (WGS) entry which is preliminary data.</text>
</comment>
<feature type="region of interest" description="Disordered" evidence="1">
    <location>
        <begin position="544"/>
        <end position="564"/>
    </location>
</feature>
<dbReference type="Proteomes" id="UP000231157">
    <property type="component" value="Unassembled WGS sequence"/>
</dbReference>
<protein>
    <recommendedName>
        <fullName evidence="5">Fibronectin type-III domain-containing protein</fullName>
    </recommendedName>
</protein>
<feature type="transmembrane region" description="Helical" evidence="2">
    <location>
        <begin position="519"/>
        <end position="538"/>
    </location>
</feature>
<feature type="compositionally biased region" description="Pro residues" evidence="1">
    <location>
        <begin position="284"/>
        <end position="295"/>
    </location>
</feature>
<feature type="region of interest" description="Disordered" evidence="1">
    <location>
        <begin position="409"/>
        <end position="444"/>
    </location>
</feature>
<name>A0A2H0USS6_9BACT</name>
<feature type="compositionally biased region" description="Polar residues" evidence="1">
    <location>
        <begin position="432"/>
        <end position="442"/>
    </location>
</feature>
<evidence type="ECO:0008006" key="5">
    <source>
        <dbReference type="Google" id="ProtNLM"/>
    </source>
</evidence>
<dbReference type="InterPro" id="IPR013783">
    <property type="entry name" value="Ig-like_fold"/>
</dbReference>
<evidence type="ECO:0000256" key="1">
    <source>
        <dbReference type="SAM" id="MobiDB-lite"/>
    </source>
</evidence>
<feature type="region of interest" description="Disordered" evidence="1">
    <location>
        <begin position="274"/>
        <end position="323"/>
    </location>
</feature>
<evidence type="ECO:0000256" key="2">
    <source>
        <dbReference type="SAM" id="Phobius"/>
    </source>
</evidence>
<sequence>MKKILKTFAFFPLSLIALLFFILSVIEGPLIAHAHGSPFLEFAPDISDRLKVSDVATPAQEFQPKNDFLGAFDLWVDNEGSAGSATFEIIDQNGSVVARKTQTIPHLPAVWSGNQIHVDLDNTISISSEETYRVRIVSGPPQLYLYYADKTQLLQHNTLYYSEYFIRSAWLGNTEQNFAFKIIIYEVEDTAPPIITNATTTEVNYYTERIEFNANEPIDFKIDYAPIDGEEKSTSYTGTFRVCEPVACGANLTVEPGKKTYAYTITAKDEWGNEGTKVGTFISPPSPPTPTPDPSASPDTTPGATTTPESTYSPSPDLTPPTITNSRIIDLTSNSVRISWTTNEAATSKLYIYKGNTLITTEEDATYELEHLLGTSNILTPKTSYTAKLESKDSSGNIGATSFSFLTEEVDSDNQNNNNKKQPNEDEDVSLSPENGGTLTWNTKEDPPEGFRIDIFDENNHYIGQRILSKDSRGWELDLPPGNYKIVLYKDEGEYYEKVGKFLSIKVSGNIYGKFKKQIYFGIAGMLVLTGIASYIWNKKRYPKPKKKKMETEKDTTYEANRPY</sequence>
<dbReference type="AlphaFoldDB" id="A0A2H0USS6"/>